<feature type="domain" description="Metallo-beta-lactamase" evidence="7">
    <location>
        <begin position="477"/>
        <end position="673"/>
    </location>
</feature>
<dbReference type="InterPro" id="IPR035681">
    <property type="entry name" value="ComA-like_MBL"/>
</dbReference>
<keyword evidence="9" id="KW-1185">Reference proteome</keyword>
<organism evidence="8 9">
    <name type="scientific">Deinococcus cellulosilyticus (strain DSM 18568 / NBRC 106333 / KACC 11606 / 5516J-15)</name>
    <dbReference type="NCBI Taxonomy" id="1223518"/>
    <lineage>
        <taxon>Bacteria</taxon>
        <taxon>Thermotogati</taxon>
        <taxon>Deinococcota</taxon>
        <taxon>Deinococci</taxon>
        <taxon>Deinococcales</taxon>
        <taxon>Deinococcaceae</taxon>
        <taxon>Deinococcus</taxon>
    </lineage>
</organism>
<accession>A0A511N6J7</accession>
<dbReference type="InterPro" id="IPR036866">
    <property type="entry name" value="RibonucZ/Hydroxyglut_hydro"/>
</dbReference>
<feature type="transmembrane region" description="Helical" evidence="6">
    <location>
        <begin position="6"/>
        <end position="31"/>
    </location>
</feature>
<comment type="caution">
    <text evidence="8">The sequence shown here is derived from an EMBL/GenBank/DDBJ whole genome shotgun (WGS) entry which is preliminary data.</text>
</comment>
<feature type="transmembrane region" description="Helical" evidence="6">
    <location>
        <begin position="43"/>
        <end position="61"/>
    </location>
</feature>
<dbReference type="NCBIfam" id="TIGR00361">
    <property type="entry name" value="ComEC_Rec2"/>
    <property type="match status" value="1"/>
</dbReference>
<evidence type="ECO:0000256" key="5">
    <source>
        <dbReference type="ARBA" id="ARBA00023136"/>
    </source>
</evidence>
<feature type="transmembrane region" description="Helical" evidence="6">
    <location>
        <begin position="329"/>
        <end position="352"/>
    </location>
</feature>
<dbReference type="PANTHER" id="PTHR30619">
    <property type="entry name" value="DNA INTERNALIZATION/COMPETENCE PROTEIN COMEC/REC2"/>
    <property type="match status" value="1"/>
</dbReference>
<comment type="subcellular location">
    <subcellularLocation>
        <location evidence="1">Cell membrane</location>
        <topology evidence="1">Multi-pass membrane protein</topology>
    </subcellularLocation>
</comment>
<dbReference type="AlphaFoldDB" id="A0A511N6J7"/>
<dbReference type="Pfam" id="PF00753">
    <property type="entry name" value="Lactamase_B"/>
    <property type="match status" value="1"/>
</dbReference>
<keyword evidence="3 6" id="KW-0812">Transmembrane</keyword>
<dbReference type="GO" id="GO:0005886">
    <property type="term" value="C:plasma membrane"/>
    <property type="evidence" value="ECO:0007669"/>
    <property type="project" value="UniProtKB-SubCell"/>
</dbReference>
<feature type="transmembrane region" description="Helical" evidence="6">
    <location>
        <begin position="205"/>
        <end position="226"/>
    </location>
</feature>
<dbReference type="OrthoDB" id="9761531at2"/>
<dbReference type="NCBIfam" id="TIGR00360">
    <property type="entry name" value="ComEC_N-term"/>
    <property type="match status" value="1"/>
</dbReference>
<evidence type="ECO:0000256" key="2">
    <source>
        <dbReference type="ARBA" id="ARBA00022475"/>
    </source>
</evidence>
<dbReference type="InterPro" id="IPR052159">
    <property type="entry name" value="Competence_DNA_uptake"/>
</dbReference>
<evidence type="ECO:0000256" key="4">
    <source>
        <dbReference type="ARBA" id="ARBA00022989"/>
    </source>
</evidence>
<keyword evidence="2" id="KW-1003">Cell membrane</keyword>
<evidence type="ECO:0000256" key="1">
    <source>
        <dbReference type="ARBA" id="ARBA00004651"/>
    </source>
</evidence>
<dbReference type="InterPro" id="IPR025405">
    <property type="entry name" value="DUF4131"/>
</dbReference>
<dbReference type="SUPFAM" id="SSF56281">
    <property type="entry name" value="Metallo-hydrolase/oxidoreductase"/>
    <property type="match status" value="1"/>
</dbReference>
<evidence type="ECO:0000256" key="3">
    <source>
        <dbReference type="ARBA" id="ARBA00022692"/>
    </source>
</evidence>
<feature type="transmembrane region" description="Helical" evidence="6">
    <location>
        <begin position="389"/>
        <end position="409"/>
    </location>
</feature>
<dbReference type="EMBL" id="BJXB01000017">
    <property type="protein sequence ID" value="GEM48088.1"/>
    <property type="molecule type" value="Genomic_DNA"/>
</dbReference>
<dbReference type="InterPro" id="IPR004797">
    <property type="entry name" value="Competence_ComEC/Rec2"/>
</dbReference>
<sequence>MLSLTYPVYFLAALAAGILLAHKLLWGLLLLVPLFWLRAPGPLLLALCFVGWGYFHAAALLKRPDPLLPYYGKKWQLDGHWDGTFLKLREPEVRVALAPAPDVPAGHLVIRGTLNPPEGRRNFHGFDYAAWLKLRGVHGVLYGGKVVQTEPEQGFHTHFQTGLTTQLNPQHAALMVALELGDKQDLRDQKLGEWTLQEAFTRAGVAHFLALSGQHVAILVGLLEVLLRRFGRWRYGTLLGFLGLYLLLVGIEPSILRAVLQGGVVLLALWMGQGKLDLLGTLALTGLVSLTVYPQWLFDVGFQLSYLAVLGLSFTPEVVSKLPGGIPKWLSYPLAATFCAELLTLPVVAGNFNALPWISPISNLILGPFMVVLVPAGMLAGLLGPLAVVLNPLIGVVLSVFLWLVSLFAQVPPLPWGTISPAGLVLYLLWLFAAFLWLRNRLTAVPFLALSLSASLISYLPAQLFPPQRIVYLDVGQGDSTLLQLGHFTMLIDGGGSPGSSFDVGARTVVPALHKLGIFHLDVVVASHADTDHIEGLTAVLKSIPTAELWIGHDKEEDPGLREVLNAARNRKVPIREVRRGDQFRVGDSTLQVLYPEGTPWSKEDNDNSVVLRVQRHGFSTVFLGDLSGHLENRLGVGPLTVLKVAHHGSRHSSNLTFLQETRPRYAVISSGKNTYGHPHPEVLGHLQSLGVQILRTDQRGALMLYLP</sequence>
<keyword evidence="5 6" id="KW-0472">Membrane</keyword>
<dbReference type="SMART" id="SM00849">
    <property type="entry name" value="Lactamase_B"/>
    <property type="match status" value="1"/>
</dbReference>
<dbReference type="CDD" id="cd07731">
    <property type="entry name" value="ComA-like_MBL-fold"/>
    <property type="match status" value="1"/>
</dbReference>
<dbReference type="RefSeq" id="WP_146886863.1">
    <property type="nucleotide sequence ID" value="NZ_BJXB01000017.1"/>
</dbReference>
<evidence type="ECO:0000256" key="6">
    <source>
        <dbReference type="SAM" id="Phobius"/>
    </source>
</evidence>
<dbReference type="GO" id="GO:0030420">
    <property type="term" value="P:establishment of competence for transformation"/>
    <property type="evidence" value="ECO:0007669"/>
    <property type="project" value="InterPro"/>
</dbReference>
<dbReference type="InterPro" id="IPR004477">
    <property type="entry name" value="ComEC_N"/>
</dbReference>
<feature type="transmembrane region" description="Helical" evidence="6">
    <location>
        <begin position="278"/>
        <end position="298"/>
    </location>
</feature>
<dbReference type="Pfam" id="PF03772">
    <property type="entry name" value="Competence"/>
    <property type="match status" value="1"/>
</dbReference>
<dbReference type="PANTHER" id="PTHR30619:SF1">
    <property type="entry name" value="RECOMBINATION PROTEIN 2"/>
    <property type="match status" value="1"/>
</dbReference>
<dbReference type="InterPro" id="IPR001279">
    <property type="entry name" value="Metallo-B-lactamas"/>
</dbReference>
<gene>
    <name evidence="8" type="ORF">DC3_37230</name>
</gene>
<evidence type="ECO:0000313" key="9">
    <source>
        <dbReference type="Proteomes" id="UP000321306"/>
    </source>
</evidence>
<feature type="transmembrane region" description="Helical" evidence="6">
    <location>
        <begin position="364"/>
        <end position="383"/>
    </location>
</feature>
<dbReference type="Gene3D" id="3.60.15.10">
    <property type="entry name" value="Ribonuclease Z/Hydroxyacylglutathione hydrolase-like"/>
    <property type="match status" value="1"/>
</dbReference>
<evidence type="ECO:0000259" key="7">
    <source>
        <dbReference type="SMART" id="SM00849"/>
    </source>
</evidence>
<reference evidence="8 9" key="1">
    <citation type="submission" date="2019-07" db="EMBL/GenBank/DDBJ databases">
        <title>Whole genome shotgun sequence of Deinococcus cellulosilyticus NBRC 106333.</title>
        <authorList>
            <person name="Hosoyama A."/>
            <person name="Uohara A."/>
            <person name="Ohji S."/>
            <person name="Ichikawa N."/>
        </authorList>
    </citation>
    <scope>NUCLEOTIDE SEQUENCE [LARGE SCALE GENOMIC DNA]</scope>
    <source>
        <strain evidence="8 9">NBRC 106333</strain>
    </source>
</reference>
<feature type="transmembrane region" description="Helical" evidence="6">
    <location>
        <begin position="233"/>
        <end position="249"/>
    </location>
</feature>
<proteinExistence type="predicted"/>
<protein>
    <submittedName>
        <fullName evidence="8">DNA internalization-related competence protein ComEC/Rec2</fullName>
    </submittedName>
</protein>
<feature type="transmembrane region" description="Helical" evidence="6">
    <location>
        <begin position="416"/>
        <end position="438"/>
    </location>
</feature>
<keyword evidence="4 6" id="KW-1133">Transmembrane helix</keyword>
<dbReference type="Pfam" id="PF13567">
    <property type="entry name" value="DUF4131"/>
    <property type="match status" value="1"/>
</dbReference>
<evidence type="ECO:0000313" key="8">
    <source>
        <dbReference type="EMBL" id="GEM48088.1"/>
    </source>
</evidence>
<name>A0A511N6J7_DEIC1</name>
<dbReference type="Proteomes" id="UP000321306">
    <property type="component" value="Unassembled WGS sequence"/>
</dbReference>